<dbReference type="Proteomes" id="UP000814176">
    <property type="component" value="Unassembled WGS sequence"/>
</dbReference>
<dbReference type="GeneID" id="72008034"/>
<keyword evidence="4" id="KW-1185">Reference proteome</keyword>
<accession>A0ABQ8KLB5</accession>
<reference evidence="3 4" key="1">
    <citation type="journal article" date="2021" name="Environ. Microbiol.">
        <title>Gene family expansions and transcriptome signatures uncover fungal adaptations to wood decay.</title>
        <authorList>
            <person name="Hage H."/>
            <person name="Miyauchi S."/>
            <person name="Viragh M."/>
            <person name="Drula E."/>
            <person name="Min B."/>
            <person name="Chaduli D."/>
            <person name="Navarro D."/>
            <person name="Favel A."/>
            <person name="Norest M."/>
            <person name="Lesage-Meessen L."/>
            <person name="Balint B."/>
            <person name="Merenyi Z."/>
            <person name="de Eugenio L."/>
            <person name="Morin E."/>
            <person name="Martinez A.T."/>
            <person name="Baldrian P."/>
            <person name="Stursova M."/>
            <person name="Martinez M.J."/>
            <person name="Novotny C."/>
            <person name="Magnuson J.K."/>
            <person name="Spatafora J.W."/>
            <person name="Maurice S."/>
            <person name="Pangilinan J."/>
            <person name="Andreopoulos W."/>
            <person name="LaButti K."/>
            <person name="Hundley H."/>
            <person name="Na H."/>
            <person name="Kuo A."/>
            <person name="Barry K."/>
            <person name="Lipzen A."/>
            <person name="Henrissat B."/>
            <person name="Riley R."/>
            <person name="Ahrendt S."/>
            <person name="Nagy L.G."/>
            <person name="Grigoriev I.V."/>
            <person name="Martin F."/>
            <person name="Rosso M.N."/>
        </authorList>
    </citation>
    <scope>NUCLEOTIDE SEQUENCE [LARGE SCALE GENOMIC DNA]</scope>
    <source>
        <strain evidence="3 4">CIRM-BRFM 1785</strain>
    </source>
</reference>
<gene>
    <name evidence="3" type="ORF">C8Q71DRAFT_856455</name>
</gene>
<feature type="transmembrane region" description="Helical" evidence="2">
    <location>
        <begin position="17"/>
        <end position="34"/>
    </location>
</feature>
<evidence type="ECO:0000313" key="4">
    <source>
        <dbReference type="Proteomes" id="UP000814176"/>
    </source>
</evidence>
<dbReference type="Gene3D" id="1.20.5.1230">
    <property type="entry name" value="Apolipoprotein A-I"/>
    <property type="match status" value="1"/>
</dbReference>
<sequence>MNLIPTRLVAWLQARPRAIRVLVFIIGLATFWYLSTQNLIPNRKILAQTLCVLLLGTLLGTFVKFGVETGSQVHALETAIDTLNKELARLAREHHQSNNELTTNQKLDNLSQSLAEATASLPQTVRTAVVETVGEMDQKLDNLYQSHTEATAALPLTVRSVVDGALGDLVGDMDRRLDNLSQSFTEATTSLPQTVKTVVVETVGEMDQKLDNLSQSLAEATATLPQTVKTAVVETVGEMDQKLDNLYQSHTEATAALPLTVRSAVDEALGDLVGDMDRRLDNLSQSFTEATTALPQTVKTVVVETVGEMDQKLDNLSQSLAEATTALPQTVKTVVVETVGEMDRKLDNLSQSLTGAASLPQTVQSLVDKAIADSVSDVWSKLDGLSQSLAEVTSLARTLADEVVPASIANVMSELSRTRQLLAHVEESQESTSTLHVTWTSPPVCGNDGVVAEQYNEYFAVVEPSYTQTYDGNESEEAILQHSETVTLASGQPHTAEASSESYNMSDQLPELLTSLRALVQTSVRSRPHYYPLDDNLTDPGASGASGARRAHTELMQQVTEVHYNPLSSTSDPLPEADMAHLIQSIIHLRGQTCHGQLGPVTDRRSSGSFRSIWSTDADIPLQTLLLGTQELVQLHSLVPQHPSPQPLFNTEAQGAGCYPSNEFLCAVMDRINELSMHLQKLVQMGGRFNELAPVQAELVVAQHLAVVGHGVMIDFLQTLPGDAGSFALLCAYFTERTATLVTAMHQVEQVKDESPQGSSAFIGLRQQIIEHVQLVHALYTSVFCSKSHAHTRTAWIDLAVIADDLQGAWGGHMDLSRSTDFLSDTLHERDRAGKVAKRLWRNYDDNSTPGAWIVAKVVHLFLNLLYSTHVGELPQ</sequence>
<evidence type="ECO:0000256" key="1">
    <source>
        <dbReference type="SAM" id="Coils"/>
    </source>
</evidence>
<keyword evidence="2" id="KW-0812">Transmembrane</keyword>
<protein>
    <submittedName>
        <fullName evidence="3">Uncharacterized protein</fullName>
    </submittedName>
</protein>
<keyword evidence="2" id="KW-1133">Transmembrane helix</keyword>
<dbReference type="EMBL" id="JADCUA010000007">
    <property type="protein sequence ID" value="KAH9838510.1"/>
    <property type="molecule type" value="Genomic_DNA"/>
</dbReference>
<comment type="caution">
    <text evidence="3">The sequence shown here is derived from an EMBL/GenBank/DDBJ whole genome shotgun (WGS) entry which is preliminary data.</text>
</comment>
<evidence type="ECO:0000313" key="3">
    <source>
        <dbReference type="EMBL" id="KAH9838510.1"/>
    </source>
</evidence>
<evidence type="ECO:0000256" key="2">
    <source>
        <dbReference type="SAM" id="Phobius"/>
    </source>
</evidence>
<keyword evidence="2" id="KW-0472">Membrane</keyword>
<feature type="coiled-coil region" evidence="1">
    <location>
        <begin position="73"/>
        <end position="100"/>
    </location>
</feature>
<organism evidence="3 4">
    <name type="scientific">Rhodofomes roseus</name>
    <dbReference type="NCBI Taxonomy" id="34475"/>
    <lineage>
        <taxon>Eukaryota</taxon>
        <taxon>Fungi</taxon>
        <taxon>Dikarya</taxon>
        <taxon>Basidiomycota</taxon>
        <taxon>Agaricomycotina</taxon>
        <taxon>Agaricomycetes</taxon>
        <taxon>Polyporales</taxon>
        <taxon>Rhodofomes</taxon>
    </lineage>
</organism>
<proteinExistence type="predicted"/>
<keyword evidence="1" id="KW-0175">Coiled coil</keyword>
<dbReference type="RefSeq" id="XP_047780425.1">
    <property type="nucleotide sequence ID" value="XM_047927302.1"/>
</dbReference>
<name>A0ABQ8KLB5_9APHY</name>